<dbReference type="GO" id="GO:0046872">
    <property type="term" value="F:metal ion binding"/>
    <property type="evidence" value="ECO:0007669"/>
    <property type="project" value="UniProtKB-KW"/>
</dbReference>
<dbReference type="Gene3D" id="3.20.20.140">
    <property type="entry name" value="Metal-dependent hydrolases"/>
    <property type="match status" value="1"/>
</dbReference>
<evidence type="ECO:0000256" key="3">
    <source>
        <dbReference type="ARBA" id="ARBA00022793"/>
    </source>
</evidence>
<dbReference type="Pfam" id="PF04909">
    <property type="entry name" value="Amidohydro_2"/>
    <property type="match status" value="1"/>
</dbReference>
<dbReference type="GO" id="GO:0047596">
    <property type="term" value="F:6-methylsalicylate decarboxylase activity"/>
    <property type="evidence" value="ECO:0007669"/>
    <property type="project" value="UniProtKB-EC"/>
</dbReference>
<dbReference type="Proteomes" id="UP000038010">
    <property type="component" value="Unassembled WGS sequence"/>
</dbReference>
<feature type="domain" description="Amidohydrolase-related" evidence="9">
    <location>
        <begin position="4"/>
        <end position="299"/>
    </location>
</feature>
<dbReference type="AlphaFoldDB" id="A0A0N1HCK2"/>
<dbReference type="GO" id="GO:0016787">
    <property type="term" value="F:hydrolase activity"/>
    <property type="evidence" value="ECO:0007669"/>
    <property type="project" value="InterPro"/>
</dbReference>
<dbReference type="SUPFAM" id="SSF51556">
    <property type="entry name" value="Metallo-dependent hydrolases"/>
    <property type="match status" value="1"/>
</dbReference>
<organism evidence="10 11">
    <name type="scientific">Cyphellophora attinorum</name>
    <dbReference type="NCBI Taxonomy" id="1664694"/>
    <lineage>
        <taxon>Eukaryota</taxon>
        <taxon>Fungi</taxon>
        <taxon>Dikarya</taxon>
        <taxon>Ascomycota</taxon>
        <taxon>Pezizomycotina</taxon>
        <taxon>Eurotiomycetes</taxon>
        <taxon>Chaetothyriomycetidae</taxon>
        <taxon>Chaetothyriales</taxon>
        <taxon>Cyphellophoraceae</taxon>
        <taxon>Cyphellophora</taxon>
    </lineage>
</organism>
<evidence type="ECO:0000256" key="8">
    <source>
        <dbReference type="RuleBase" id="RU366045"/>
    </source>
</evidence>
<keyword evidence="2" id="KW-0479">Metal-binding</keyword>
<keyword evidence="5 8" id="KW-0456">Lyase</keyword>
<dbReference type="OrthoDB" id="2832284at2759"/>
<evidence type="ECO:0000256" key="2">
    <source>
        <dbReference type="ARBA" id="ARBA00022723"/>
    </source>
</evidence>
<dbReference type="EC" id="4.1.1.52" evidence="7"/>
<evidence type="ECO:0000313" key="11">
    <source>
        <dbReference type="Proteomes" id="UP000038010"/>
    </source>
</evidence>
<comment type="similarity">
    <text evidence="1">Belongs to the metallo-dependent hydrolases superfamily. ACMSD family.</text>
</comment>
<dbReference type="InterPro" id="IPR032465">
    <property type="entry name" value="ACMSD"/>
</dbReference>
<gene>
    <name evidence="10" type="ORF">AB675_5368</name>
</gene>
<dbReference type="STRING" id="1664694.A0A0N1HCK2"/>
<evidence type="ECO:0000256" key="4">
    <source>
        <dbReference type="ARBA" id="ARBA00022833"/>
    </source>
</evidence>
<dbReference type="InterPro" id="IPR032466">
    <property type="entry name" value="Metal_Hydrolase"/>
</dbReference>
<dbReference type="VEuPathDB" id="FungiDB:AB675_5368"/>
<dbReference type="GO" id="GO:0019748">
    <property type="term" value="P:secondary metabolic process"/>
    <property type="evidence" value="ECO:0007669"/>
    <property type="project" value="TreeGrafter"/>
</dbReference>
<evidence type="ECO:0000256" key="6">
    <source>
        <dbReference type="ARBA" id="ARBA00036832"/>
    </source>
</evidence>
<keyword evidence="11" id="KW-1185">Reference proteome</keyword>
<dbReference type="RefSeq" id="XP_018002073.1">
    <property type="nucleotide sequence ID" value="XM_018145574.1"/>
</dbReference>
<comment type="caution">
    <text evidence="10">The sequence shown here is derived from an EMBL/GenBank/DDBJ whole genome shotgun (WGS) entry which is preliminary data.</text>
</comment>
<protein>
    <recommendedName>
        <fullName evidence="7">6-methylsalicylate decarboxylase</fullName>
        <ecNumber evidence="7">4.1.1.52</ecNumber>
    </recommendedName>
</protein>
<dbReference type="PANTHER" id="PTHR21240">
    <property type="entry name" value="2-AMINO-3-CARBOXYLMUCONATE-6-SEMIALDEHYDE DECARBOXYLASE"/>
    <property type="match status" value="1"/>
</dbReference>
<dbReference type="GO" id="GO:0005829">
    <property type="term" value="C:cytosol"/>
    <property type="evidence" value="ECO:0007669"/>
    <property type="project" value="TreeGrafter"/>
</dbReference>
<name>A0A0N1HCK2_9EURO</name>
<evidence type="ECO:0000313" key="10">
    <source>
        <dbReference type="EMBL" id="KPI42110.1"/>
    </source>
</evidence>
<evidence type="ECO:0000256" key="7">
    <source>
        <dbReference type="ARBA" id="ARBA00038889"/>
    </source>
</evidence>
<evidence type="ECO:0000256" key="1">
    <source>
        <dbReference type="ARBA" id="ARBA00005871"/>
    </source>
</evidence>
<accession>A0A0N1HCK2</accession>
<dbReference type="GeneID" id="28737454"/>
<reference evidence="10 11" key="1">
    <citation type="submission" date="2015-06" db="EMBL/GenBank/DDBJ databases">
        <title>Draft genome of the ant-associated black yeast Phialophora attae CBS 131958.</title>
        <authorList>
            <person name="Moreno L.F."/>
            <person name="Stielow B.J."/>
            <person name="de Hoog S."/>
            <person name="Vicente V.A."/>
            <person name="Weiss V.A."/>
            <person name="de Vries M."/>
            <person name="Cruz L.M."/>
            <person name="Souza E.M."/>
        </authorList>
    </citation>
    <scope>NUCLEOTIDE SEQUENCE [LARGE SCALE GENOMIC DNA]</scope>
    <source>
        <strain evidence="10 11">CBS 131958</strain>
    </source>
</reference>
<dbReference type="EMBL" id="LFJN01000008">
    <property type="protein sequence ID" value="KPI42110.1"/>
    <property type="molecule type" value="Genomic_DNA"/>
</dbReference>
<dbReference type="InterPro" id="IPR006680">
    <property type="entry name" value="Amidohydro-rel"/>
</dbReference>
<dbReference type="PANTHER" id="PTHR21240:SF29">
    <property type="entry name" value="AMIDOHYDROLASE-RELATED DOMAIN-CONTAINING PROTEIN"/>
    <property type="match status" value="1"/>
</dbReference>
<comment type="catalytic activity">
    <reaction evidence="6">
        <text>6-methylsalicylate + H(+) = 3-methylphenol + CO2</text>
        <dbReference type="Rhea" id="RHEA:23112"/>
        <dbReference type="ChEBI" id="CHEBI:15378"/>
        <dbReference type="ChEBI" id="CHEBI:16526"/>
        <dbReference type="ChEBI" id="CHEBI:17231"/>
        <dbReference type="ChEBI" id="CHEBI:36658"/>
        <dbReference type="EC" id="4.1.1.52"/>
    </reaction>
    <physiologicalReaction direction="left-to-right" evidence="6">
        <dbReference type="Rhea" id="RHEA:23113"/>
    </physiologicalReaction>
</comment>
<evidence type="ECO:0000259" key="9">
    <source>
        <dbReference type="Pfam" id="PF04909"/>
    </source>
</evidence>
<proteinExistence type="inferred from homology"/>
<keyword evidence="3 8" id="KW-0210">Decarboxylase</keyword>
<keyword evidence="4" id="KW-0862">Zinc</keyword>
<evidence type="ECO:0000256" key="5">
    <source>
        <dbReference type="ARBA" id="ARBA00023239"/>
    </source>
</evidence>
<sequence>MGRVDVHHHYYPEVFTKALQEASGDPSGWTVPEWTISADRELCAAVGVSKAYLSATAPGPDIAGSPEKAAALARQMNEAGAAIVKSDPEHYGFFASVPTLLAPELAITEIRYALDTFHAAGIILMTRYGDDNHYLGHPDFVPIWRNLMPDKTHVNPHLPGPMFDYPQETGRTAMDLITQNRMPSVRNCKIILSHAGGTMPYTFMRAAGMLPHTPFTVGKSTEELLAEAREFYYDTAISSNEFTLGLLFKFAKPGHVLFGTDFPNAPRRGIEYFTGQWERFEADAERRDGLDFGNARALFEEL</sequence>